<dbReference type="EMBL" id="CM024810">
    <property type="protein sequence ID" value="KAG8005633.1"/>
    <property type="molecule type" value="Genomic_DNA"/>
</dbReference>
<gene>
    <name evidence="1" type="ORF">GBF38_001551</name>
</gene>
<dbReference type="Proteomes" id="UP000805704">
    <property type="component" value="Chromosome 22"/>
</dbReference>
<protein>
    <submittedName>
        <fullName evidence="1">Uncharacterized protein</fullName>
    </submittedName>
</protein>
<keyword evidence="2" id="KW-1185">Reference proteome</keyword>
<sequence length="82" mass="8944">LPSTVRREVRVSFRAASKESVGLHCPGKHCGTSSTQFSADRTSPAGPPTATCHLYAISLALSAIREPPRTREVGLKRDKYDY</sequence>
<evidence type="ECO:0000313" key="2">
    <source>
        <dbReference type="Proteomes" id="UP000805704"/>
    </source>
</evidence>
<reference evidence="1" key="1">
    <citation type="submission" date="2020-04" db="EMBL/GenBank/DDBJ databases">
        <title>A chromosome-scale assembly and high-density genetic map of the yellow drum (Nibea albiflora) genome.</title>
        <authorList>
            <person name="Xu D."/>
            <person name="Zhang W."/>
            <person name="Chen R."/>
            <person name="Tan P."/>
            <person name="Wang L."/>
            <person name="Song H."/>
            <person name="Tian L."/>
            <person name="Zhu Q."/>
            <person name="Wang B."/>
        </authorList>
    </citation>
    <scope>NUCLEOTIDE SEQUENCE</scope>
    <source>
        <strain evidence="1">ZJHYS-2018</strain>
    </source>
</reference>
<proteinExistence type="predicted"/>
<accession>A0ACB7ETT1</accession>
<comment type="caution">
    <text evidence="1">The sequence shown here is derived from an EMBL/GenBank/DDBJ whole genome shotgun (WGS) entry which is preliminary data.</text>
</comment>
<evidence type="ECO:0000313" key="1">
    <source>
        <dbReference type="EMBL" id="KAG8005633.1"/>
    </source>
</evidence>
<feature type="non-terminal residue" evidence="1">
    <location>
        <position position="1"/>
    </location>
</feature>
<name>A0ACB7ETT1_NIBAL</name>
<organism evidence="1 2">
    <name type="scientific">Nibea albiflora</name>
    <name type="common">Yellow drum</name>
    <name type="synonym">Corvina albiflora</name>
    <dbReference type="NCBI Taxonomy" id="240163"/>
    <lineage>
        <taxon>Eukaryota</taxon>
        <taxon>Metazoa</taxon>
        <taxon>Chordata</taxon>
        <taxon>Craniata</taxon>
        <taxon>Vertebrata</taxon>
        <taxon>Euteleostomi</taxon>
        <taxon>Actinopterygii</taxon>
        <taxon>Neopterygii</taxon>
        <taxon>Teleostei</taxon>
        <taxon>Neoteleostei</taxon>
        <taxon>Acanthomorphata</taxon>
        <taxon>Eupercaria</taxon>
        <taxon>Sciaenidae</taxon>
        <taxon>Nibea</taxon>
    </lineage>
</organism>